<evidence type="ECO:0000256" key="1">
    <source>
        <dbReference type="SAM" id="MobiDB-lite"/>
    </source>
</evidence>
<dbReference type="EMBL" id="BAAAMU010000037">
    <property type="protein sequence ID" value="GAA1646629.1"/>
    <property type="molecule type" value="Genomic_DNA"/>
</dbReference>
<evidence type="ECO:0000313" key="2">
    <source>
        <dbReference type="EMBL" id="GAA1646629.1"/>
    </source>
</evidence>
<evidence type="ECO:0000313" key="3">
    <source>
        <dbReference type="Proteomes" id="UP001500064"/>
    </source>
</evidence>
<feature type="compositionally biased region" description="Basic and acidic residues" evidence="1">
    <location>
        <begin position="1"/>
        <end position="25"/>
    </location>
</feature>
<accession>A0ABN2FH33</accession>
<proteinExistence type="predicted"/>
<keyword evidence="3" id="KW-1185">Reference proteome</keyword>
<feature type="region of interest" description="Disordered" evidence="1">
    <location>
        <begin position="1"/>
        <end position="53"/>
    </location>
</feature>
<protein>
    <submittedName>
        <fullName evidence="2">Uncharacterized protein</fullName>
    </submittedName>
</protein>
<organism evidence="2 3">
    <name type="scientific">Nonomuraea maheshkhaliensis</name>
    <dbReference type="NCBI Taxonomy" id="419590"/>
    <lineage>
        <taxon>Bacteria</taxon>
        <taxon>Bacillati</taxon>
        <taxon>Actinomycetota</taxon>
        <taxon>Actinomycetes</taxon>
        <taxon>Streptosporangiales</taxon>
        <taxon>Streptosporangiaceae</taxon>
        <taxon>Nonomuraea</taxon>
    </lineage>
</organism>
<sequence length="77" mass="8891">MPRPPGHDVVGREEVHRTAHEDGAHHAASRQQVRERRRVERAQPRPEPGERLLRLLRLQPAQVRDGVEDRQIGAIEQ</sequence>
<name>A0ABN2FH33_9ACTN</name>
<comment type="caution">
    <text evidence="2">The sequence shown here is derived from an EMBL/GenBank/DDBJ whole genome shotgun (WGS) entry which is preliminary data.</text>
</comment>
<feature type="compositionally biased region" description="Basic and acidic residues" evidence="1">
    <location>
        <begin position="32"/>
        <end position="53"/>
    </location>
</feature>
<dbReference type="Proteomes" id="UP001500064">
    <property type="component" value="Unassembled WGS sequence"/>
</dbReference>
<gene>
    <name evidence="2" type="ORF">GCM10009733_049670</name>
</gene>
<reference evidence="2 3" key="1">
    <citation type="journal article" date="2019" name="Int. J. Syst. Evol. Microbiol.">
        <title>The Global Catalogue of Microorganisms (GCM) 10K type strain sequencing project: providing services to taxonomists for standard genome sequencing and annotation.</title>
        <authorList>
            <consortium name="The Broad Institute Genomics Platform"/>
            <consortium name="The Broad Institute Genome Sequencing Center for Infectious Disease"/>
            <person name="Wu L."/>
            <person name="Ma J."/>
        </authorList>
    </citation>
    <scope>NUCLEOTIDE SEQUENCE [LARGE SCALE GENOMIC DNA]</scope>
    <source>
        <strain evidence="2 3">JCM 13929</strain>
    </source>
</reference>